<dbReference type="EMBL" id="RRCN01000002">
    <property type="protein sequence ID" value="RRJ54885.1"/>
    <property type="molecule type" value="Genomic_DNA"/>
</dbReference>
<dbReference type="Pfam" id="PF07833">
    <property type="entry name" value="Cu_amine_oxidN1"/>
    <property type="match status" value="1"/>
</dbReference>
<comment type="caution">
    <text evidence="2">The sequence shown here is derived from an EMBL/GenBank/DDBJ whole genome shotgun (WGS) entry which is preliminary data.</text>
</comment>
<reference evidence="2 3" key="1">
    <citation type="submission" date="2018-11" db="EMBL/GenBank/DDBJ databases">
        <title>Genome sequencing of Paenibacillus sp. KCOM 3021 (= ChDC PVNT-B20).</title>
        <authorList>
            <person name="Kook J.-K."/>
            <person name="Park S.-N."/>
            <person name="Lim Y.K."/>
        </authorList>
    </citation>
    <scope>NUCLEOTIDE SEQUENCE [LARGE SCALE GENOMIC DNA]</scope>
    <source>
        <strain evidence="2 3">KCOM 3021</strain>
    </source>
</reference>
<dbReference type="AlphaFoldDB" id="A0A3P3TA01"/>
<sequence>MKELSKGMKRLLAVLMGGAILFNSFSLTVPVDAAGKNTPVIVGGPELAVIINGKKVKFDGGDPAMENGRVQVPLRGVGEELGAKVGYKGKTVSYTKGNKTISLTLGSSIASVDGKKVTMDTKAKAVKGRTYVPLRFVSENLGEKVSWDKAGQWVWIGEKNIPSTDDEQFKMKKLSDFSKYFKQSQALLKNISDEPYEGIKIFNTSQLPIQMADNFIIYDMYLVKLNGEDYIAVRSNENGSPIYHMVANNNVKYRRDGLNSGTKHGDGTITNYYPVLSTGDKFVNGVYMDNVDWKKYDLQTADYIAFRSVYPKNYIVAFTNPFK</sequence>
<gene>
    <name evidence="2" type="ORF">EHV15_35525</name>
</gene>
<proteinExistence type="predicted"/>
<dbReference type="OrthoDB" id="2020910at2"/>
<keyword evidence="3" id="KW-1185">Reference proteome</keyword>
<evidence type="ECO:0000313" key="3">
    <source>
        <dbReference type="Proteomes" id="UP000267017"/>
    </source>
</evidence>
<organism evidence="2 3">
    <name type="scientific">Paenibacillus oralis</name>
    <dbReference type="NCBI Taxonomy" id="2490856"/>
    <lineage>
        <taxon>Bacteria</taxon>
        <taxon>Bacillati</taxon>
        <taxon>Bacillota</taxon>
        <taxon>Bacilli</taxon>
        <taxon>Bacillales</taxon>
        <taxon>Paenibacillaceae</taxon>
        <taxon>Paenibacillus</taxon>
    </lineage>
</organism>
<dbReference type="Gene3D" id="3.30.457.10">
    <property type="entry name" value="Copper amine oxidase-like, N-terminal domain"/>
    <property type="match status" value="1"/>
</dbReference>
<evidence type="ECO:0000313" key="2">
    <source>
        <dbReference type="EMBL" id="RRJ54885.1"/>
    </source>
</evidence>
<name>A0A3P3TA01_9BACL</name>
<dbReference type="Proteomes" id="UP000267017">
    <property type="component" value="Unassembled WGS sequence"/>
</dbReference>
<evidence type="ECO:0000259" key="1">
    <source>
        <dbReference type="Pfam" id="PF07833"/>
    </source>
</evidence>
<dbReference type="InterPro" id="IPR012854">
    <property type="entry name" value="Cu_amine_oxidase-like_N"/>
</dbReference>
<dbReference type="SUPFAM" id="SSF55383">
    <property type="entry name" value="Copper amine oxidase, domain N"/>
    <property type="match status" value="2"/>
</dbReference>
<protein>
    <submittedName>
        <fullName evidence="2">Copper amine oxidase N-terminal domain-containing protein</fullName>
    </submittedName>
</protein>
<feature type="domain" description="Copper amine oxidase-like N-terminal" evidence="1">
    <location>
        <begin position="51"/>
        <end position="153"/>
    </location>
</feature>
<accession>A0A3P3TA01</accession>
<dbReference type="InterPro" id="IPR036582">
    <property type="entry name" value="Mao_N_sf"/>
</dbReference>